<dbReference type="EMBL" id="JAHRIP010011589">
    <property type="protein sequence ID" value="MEQ2284635.1"/>
    <property type="molecule type" value="Genomic_DNA"/>
</dbReference>
<protein>
    <submittedName>
        <fullName evidence="1">Uncharacterized protein</fullName>
    </submittedName>
</protein>
<evidence type="ECO:0000313" key="1">
    <source>
        <dbReference type="EMBL" id="MEQ2284635.1"/>
    </source>
</evidence>
<name>A0ABV0XT49_9TELE</name>
<dbReference type="Proteomes" id="UP001469553">
    <property type="component" value="Unassembled WGS sequence"/>
</dbReference>
<keyword evidence="2" id="KW-1185">Reference proteome</keyword>
<proteinExistence type="predicted"/>
<reference evidence="1 2" key="1">
    <citation type="submission" date="2021-06" db="EMBL/GenBank/DDBJ databases">
        <authorList>
            <person name="Palmer J.M."/>
        </authorList>
    </citation>
    <scope>NUCLEOTIDE SEQUENCE [LARGE SCALE GENOMIC DNA]</scope>
    <source>
        <strain evidence="1 2">AS_MEX2019</strain>
        <tissue evidence="1">Muscle</tissue>
    </source>
</reference>
<accession>A0ABV0XT49</accession>
<sequence>MIARKRGCCRRCPGDVAAGAGLQAALSQRLEGQLKDFLRCFPDEVEGKKVEREKNHDEVGTWRDGAGGGEGVQIHIHEEEMCRLIKRILVYLIPARPIHCPSQGGGVWRRTSVG</sequence>
<organism evidence="1 2">
    <name type="scientific">Ameca splendens</name>
    <dbReference type="NCBI Taxonomy" id="208324"/>
    <lineage>
        <taxon>Eukaryota</taxon>
        <taxon>Metazoa</taxon>
        <taxon>Chordata</taxon>
        <taxon>Craniata</taxon>
        <taxon>Vertebrata</taxon>
        <taxon>Euteleostomi</taxon>
        <taxon>Actinopterygii</taxon>
        <taxon>Neopterygii</taxon>
        <taxon>Teleostei</taxon>
        <taxon>Neoteleostei</taxon>
        <taxon>Acanthomorphata</taxon>
        <taxon>Ovalentaria</taxon>
        <taxon>Atherinomorphae</taxon>
        <taxon>Cyprinodontiformes</taxon>
        <taxon>Goodeidae</taxon>
        <taxon>Ameca</taxon>
    </lineage>
</organism>
<comment type="caution">
    <text evidence="1">The sequence shown here is derived from an EMBL/GenBank/DDBJ whole genome shotgun (WGS) entry which is preliminary data.</text>
</comment>
<evidence type="ECO:0000313" key="2">
    <source>
        <dbReference type="Proteomes" id="UP001469553"/>
    </source>
</evidence>
<gene>
    <name evidence="1" type="ORF">AMECASPLE_023595</name>
</gene>